<accession>H3S9M1</accession>
<evidence type="ECO:0000313" key="3">
    <source>
        <dbReference type="Proteomes" id="UP000003900"/>
    </source>
</evidence>
<comment type="caution">
    <text evidence="2">The sequence shown here is derived from an EMBL/GenBank/DDBJ whole genome shotgun (WGS) entry which is preliminary data.</text>
</comment>
<name>H3S9M1_9BACL</name>
<dbReference type="Proteomes" id="UP000003900">
    <property type="component" value="Unassembled WGS sequence"/>
</dbReference>
<evidence type="ECO:0000313" key="2">
    <source>
        <dbReference type="EMBL" id="EHQ64139.1"/>
    </source>
</evidence>
<proteinExistence type="predicted"/>
<feature type="transmembrane region" description="Helical" evidence="1">
    <location>
        <begin position="150"/>
        <end position="168"/>
    </location>
</feature>
<feature type="transmembrane region" description="Helical" evidence="1">
    <location>
        <begin position="23"/>
        <end position="45"/>
    </location>
</feature>
<keyword evidence="3" id="KW-1185">Reference proteome</keyword>
<dbReference type="STRING" id="1131935.PDENDC454_01000"/>
<sequence length="250" mass="29885">MVCILFYSLLFLLLNKRTIRKTFRFICVFMVSYFAIFYLVSFFAIGTGISSSHLKNHEPLWKFVLGFNHETSGRYSKADSEFVFQYNLGEERNKVEKEIIKNRISDWKSLPGLFLDKIKIMWSDSDALYWSLNTQENKRLSNILNLISHASYWVIMSFLLVSVFWLIFRYDNDERYLFFVVLILGYFSIHLLIEIQTRYRYFIMPSIILISGYSFSGLFSYILKKNSYFPRNLFNQIKKIAYKKKVETNL</sequence>
<evidence type="ECO:0000256" key="1">
    <source>
        <dbReference type="SAM" id="Phobius"/>
    </source>
</evidence>
<keyword evidence="1" id="KW-0812">Transmembrane</keyword>
<protein>
    <submittedName>
        <fullName evidence="2">Uncharacterized protein</fullName>
    </submittedName>
</protein>
<gene>
    <name evidence="2" type="ORF">PDENDC454_01000</name>
</gene>
<reference evidence="2 3" key="1">
    <citation type="journal article" date="2012" name="J. Bacteriol.">
        <title>Genome Sequence of the Pattern-Forming Social Bacterium Paenibacillus dendritiformis C454 Chiral Morphotype.</title>
        <authorList>
            <person name="Sirota-Madi A."/>
            <person name="Olender T."/>
            <person name="Helman Y."/>
            <person name="Brainis I."/>
            <person name="Finkelshtein A."/>
            <person name="Roth D."/>
            <person name="Hagai E."/>
            <person name="Leshkowitz D."/>
            <person name="Brodsky L."/>
            <person name="Galatenko V."/>
            <person name="Nikolaev V."/>
            <person name="Gutnick D.L."/>
            <person name="Lancet D."/>
            <person name="Ben-Jacob E."/>
        </authorList>
    </citation>
    <scope>NUCLEOTIDE SEQUENCE [LARGE SCALE GENOMIC DNA]</scope>
    <source>
        <strain evidence="2 3">C454</strain>
    </source>
</reference>
<keyword evidence="1" id="KW-1133">Transmembrane helix</keyword>
<dbReference type="AlphaFoldDB" id="H3S9M1"/>
<feature type="transmembrane region" description="Helical" evidence="1">
    <location>
        <begin position="199"/>
        <end position="223"/>
    </location>
</feature>
<organism evidence="2 3">
    <name type="scientific">Paenibacillus dendritiformis C454</name>
    <dbReference type="NCBI Taxonomy" id="1131935"/>
    <lineage>
        <taxon>Bacteria</taxon>
        <taxon>Bacillati</taxon>
        <taxon>Bacillota</taxon>
        <taxon>Bacilli</taxon>
        <taxon>Bacillales</taxon>
        <taxon>Paenibacillaceae</taxon>
        <taxon>Paenibacillus</taxon>
    </lineage>
</organism>
<feature type="transmembrane region" description="Helical" evidence="1">
    <location>
        <begin position="175"/>
        <end position="193"/>
    </location>
</feature>
<dbReference type="EMBL" id="AHKH01000002">
    <property type="protein sequence ID" value="EHQ64139.1"/>
    <property type="molecule type" value="Genomic_DNA"/>
</dbReference>
<keyword evidence="1" id="KW-0472">Membrane</keyword>
<dbReference type="PATRIC" id="fig|1131935.3.peg.187"/>